<evidence type="ECO:0000313" key="2">
    <source>
        <dbReference type="EMBL" id="KAF5341472.1"/>
    </source>
</evidence>
<sequence length="148" mass="16526">MRGRALGEVTKYLVYNLRNRGRDSADRYFASTEIIARLKDMRRLTLARYRRQPSHGRGSVGADGKKRGRVDNMVSMSDMKYDTVVGCGIDAGRGYKLPGESTISSRLTSALKLTPRLPVDISLLGKTGRRKGAHARDVTEDGWEDVEH</sequence>
<name>A0A8H5FLX8_9AGAR</name>
<dbReference type="Proteomes" id="UP000559256">
    <property type="component" value="Unassembled WGS sequence"/>
</dbReference>
<keyword evidence="3" id="KW-1185">Reference proteome</keyword>
<evidence type="ECO:0000256" key="1">
    <source>
        <dbReference type="SAM" id="MobiDB-lite"/>
    </source>
</evidence>
<dbReference type="PANTHER" id="PTHR47259">
    <property type="match status" value="1"/>
</dbReference>
<accession>A0A8H5FLX8</accession>
<dbReference type="EMBL" id="JAACJM010000163">
    <property type="protein sequence ID" value="KAF5341472.1"/>
    <property type="molecule type" value="Genomic_DNA"/>
</dbReference>
<proteinExistence type="predicted"/>
<reference evidence="2 3" key="1">
    <citation type="journal article" date="2020" name="ISME J.">
        <title>Uncovering the hidden diversity of litter-decomposition mechanisms in mushroom-forming fungi.</title>
        <authorList>
            <person name="Floudas D."/>
            <person name="Bentzer J."/>
            <person name="Ahren D."/>
            <person name="Johansson T."/>
            <person name="Persson P."/>
            <person name="Tunlid A."/>
        </authorList>
    </citation>
    <scope>NUCLEOTIDE SEQUENCE [LARGE SCALE GENOMIC DNA]</scope>
    <source>
        <strain evidence="2 3">CBS 291.85</strain>
    </source>
</reference>
<evidence type="ECO:0000313" key="3">
    <source>
        <dbReference type="Proteomes" id="UP000559256"/>
    </source>
</evidence>
<dbReference type="AlphaFoldDB" id="A0A8H5FLX8"/>
<dbReference type="OrthoDB" id="57939at2759"/>
<comment type="caution">
    <text evidence="2">The sequence shown here is derived from an EMBL/GenBank/DDBJ whole genome shotgun (WGS) entry which is preliminary data.</text>
</comment>
<protein>
    <submittedName>
        <fullName evidence="2">Uncharacterized protein</fullName>
    </submittedName>
</protein>
<gene>
    <name evidence="2" type="ORF">D9758_013929</name>
</gene>
<feature type="region of interest" description="Disordered" evidence="1">
    <location>
        <begin position="128"/>
        <end position="148"/>
    </location>
</feature>
<dbReference type="PANTHER" id="PTHR47259:SF2">
    <property type="entry name" value="URACIL-REGULATED PROTEIN 1"/>
    <property type="match status" value="1"/>
</dbReference>
<organism evidence="2 3">
    <name type="scientific">Tetrapyrgos nigripes</name>
    <dbReference type="NCBI Taxonomy" id="182062"/>
    <lineage>
        <taxon>Eukaryota</taxon>
        <taxon>Fungi</taxon>
        <taxon>Dikarya</taxon>
        <taxon>Basidiomycota</taxon>
        <taxon>Agaricomycotina</taxon>
        <taxon>Agaricomycetes</taxon>
        <taxon>Agaricomycetidae</taxon>
        <taxon>Agaricales</taxon>
        <taxon>Marasmiineae</taxon>
        <taxon>Marasmiaceae</taxon>
        <taxon>Tetrapyrgos</taxon>
    </lineage>
</organism>